<dbReference type="Proteomes" id="UP000190675">
    <property type="component" value="Chromosome I"/>
</dbReference>
<evidence type="ECO:0000313" key="2">
    <source>
        <dbReference type="Proteomes" id="UP000190675"/>
    </source>
</evidence>
<organism evidence="1 2">
    <name type="scientific">Bradyrhizobium erythrophlei</name>
    <dbReference type="NCBI Taxonomy" id="1437360"/>
    <lineage>
        <taxon>Bacteria</taxon>
        <taxon>Pseudomonadati</taxon>
        <taxon>Pseudomonadota</taxon>
        <taxon>Alphaproteobacteria</taxon>
        <taxon>Hyphomicrobiales</taxon>
        <taxon>Nitrobacteraceae</taxon>
        <taxon>Bradyrhizobium</taxon>
    </lineage>
</organism>
<protein>
    <submittedName>
        <fullName evidence="1">Uncharacterized protein</fullName>
    </submittedName>
</protein>
<proteinExistence type="predicted"/>
<sequence>MIKAGALTIRGDRRSLRVNLAQFDRAVGEVGDAIKEGAAETRAEDSRTVTSPALRDHQARAAQYTADLKFLELEEKLRRLVPVAEVQEASIKVGETVVRVIERLPTFAEAISSAATKDGAQGARVVLRDIARQLRTEIAEAMGAIGAEAEPWKVDPISGHYIPPSAQ</sequence>
<name>A0A1M5HJM8_9BRAD</name>
<evidence type="ECO:0000313" key="1">
    <source>
        <dbReference type="EMBL" id="SHG16135.1"/>
    </source>
</evidence>
<gene>
    <name evidence="1" type="ORF">SAMN05444169_0863</name>
</gene>
<dbReference type="AlphaFoldDB" id="A0A1M5HJM8"/>
<dbReference type="EMBL" id="LT670818">
    <property type="protein sequence ID" value="SHG16135.1"/>
    <property type="molecule type" value="Genomic_DNA"/>
</dbReference>
<dbReference type="RefSeq" id="WP_079564859.1">
    <property type="nucleotide sequence ID" value="NZ_LT670818.1"/>
</dbReference>
<accession>A0A1M5HJM8</accession>
<dbReference type="OrthoDB" id="6057486at2"/>
<reference evidence="1 2" key="1">
    <citation type="submission" date="2016-11" db="EMBL/GenBank/DDBJ databases">
        <authorList>
            <person name="Jaros S."/>
            <person name="Januszkiewicz K."/>
            <person name="Wedrychowicz H."/>
        </authorList>
    </citation>
    <scope>NUCLEOTIDE SEQUENCE [LARGE SCALE GENOMIC DNA]</scope>
    <source>
        <strain evidence="1 2">GAS242</strain>
    </source>
</reference>